<dbReference type="Proteomes" id="UP000887565">
    <property type="component" value="Unplaced"/>
</dbReference>
<dbReference type="AlphaFoldDB" id="A0A915I0J2"/>
<evidence type="ECO:0000313" key="1">
    <source>
        <dbReference type="Proteomes" id="UP000887565"/>
    </source>
</evidence>
<name>A0A915I0J2_ROMCU</name>
<keyword evidence="1" id="KW-1185">Reference proteome</keyword>
<dbReference type="WBParaSite" id="nRc.2.0.1.t07632-RA">
    <property type="protein sequence ID" value="nRc.2.0.1.t07632-RA"/>
    <property type="gene ID" value="nRc.2.0.1.g07632"/>
</dbReference>
<protein>
    <submittedName>
        <fullName evidence="2">Reverse transcriptase</fullName>
    </submittedName>
</protein>
<evidence type="ECO:0000313" key="2">
    <source>
        <dbReference type="WBParaSite" id="nRc.2.0.1.t07632-RA"/>
    </source>
</evidence>
<reference evidence="2" key="1">
    <citation type="submission" date="2022-11" db="UniProtKB">
        <authorList>
            <consortium name="WormBaseParasite"/>
        </authorList>
    </citation>
    <scope>IDENTIFICATION</scope>
</reference>
<organism evidence="1 2">
    <name type="scientific">Romanomermis culicivorax</name>
    <name type="common">Nematode worm</name>
    <dbReference type="NCBI Taxonomy" id="13658"/>
    <lineage>
        <taxon>Eukaryota</taxon>
        <taxon>Metazoa</taxon>
        <taxon>Ecdysozoa</taxon>
        <taxon>Nematoda</taxon>
        <taxon>Enoplea</taxon>
        <taxon>Dorylaimia</taxon>
        <taxon>Mermithida</taxon>
        <taxon>Mermithoidea</taxon>
        <taxon>Mermithidae</taxon>
        <taxon>Romanomermis</taxon>
    </lineage>
</organism>
<sequence length="66" mass="7532">FYNIKTQILFSVLRDNVLAASKSKIFRRYVSNKPALSAFSAYKLSENQDDLVFNHPKGLCHLAQTL</sequence>
<proteinExistence type="predicted"/>
<accession>A0A915I0J2</accession>